<comment type="caution">
    <text evidence="4">The sequence shown here is derived from an EMBL/GenBank/DDBJ whole genome shotgun (WGS) entry which is preliminary data.</text>
</comment>
<evidence type="ECO:0000313" key="5">
    <source>
        <dbReference type="Proteomes" id="UP000178538"/>
    </source>
</evidence>
<dbReference type="SUPFAM" id="SSF53756">
    <property type="entry name" value="UDP-Glycosyltransferase/glycogen phosphorylase"/>
    <property type="match status" value="1"/>
</dbReference>
<dbReference type="InterPro" id="IPR051199">
    <property type="entry name" value="LPS_LOS_Heptosyltrfase"/>
</dbReference>
<dbReference type="PANTHER" id="PTHR30160">
    <property type="entry name" value="TETRAACYLDISACCHARIDE 4'-KINASE-RELATED"/>
    <property type="match status" value="1"/>
</dbReference>
<evidence type="ECO:0000256" key="1">
    <source>
        <dbReference type="ARBA" id="ARBA00022676"/>
    </source>
</evidence>
<name>A0A1G2T2R5_9BACT</name>
<dbReference type="InterPro" id="IPR002201">
    <property type="entry name" value="Glyco_trans_9"/>
</dbReference>
<proteinExistence type="predicted"/>
<evidence type="ECO:0000256" key="2">
    <source>
        <dbReference type="ARBA" id="ARBA00022679"/>
    </source>
</evidence>
<keyword evidence="2" id="KW-0808">Transferase</keyword>
<evidence type="ECO:0008006" key="6">
    <source>
        <dbReference type="Google" id="ProtNLM"/>
    </source>
</evidence>
<keyword evidence="1" id="KW-0328">Glycosyltransferase</keyword>
<accession>A0A1G2T2R5</accession>
<sequence>MDEYVDLKGYSADIAMLTGPSYEAAVKLYLAGVPFITVPLVEGELSPLVTKPYRILTHFLKTYPYRMREYAPREKLRCLESLGIIEEDTTKHLGFSAGALKKVSRYYDGIFTVGLTPTAGHKIKEWPEERFAEVADYLIDKYHAKILVLGGPKDEEKVEKTISLMKNQATPVTDLNIDELKAFISKLNLFISVDTGPIYIAEAFNVPTIDITGPIDENEQPPRGPMHRNVVPSDRKKPELFVLNAKSYNREEALRQVDSITVSQVTNEIDLLITDIKRQR</sequence>
<dbReference type="Pfam" id="PF01075">
    <property type="entry name" value="Glyco_transf_9"/>
    <property type="match status" value="1"/>
</dbReference>
<dbReference type="Gene3D" id="3.40.50.2000">
    <property type="entry name" value="Glycogen Phosphorylase B"/>
    <property type="match status" value="1"/>
</dbReference>
<reference evidence="4 5" key="1">
    <citation type="journal article" date="2016" name="Nat. Commun.">
        <title>Thousands of microbial genomes shed light on interconnected biogeochemical processes in an aquifer system.</title>
        <authorList>
            <person name="Anantharaman K."/>
            <person name="Brown C.T."/>
            <person name="Hug L.A."/>
            <person name="Sharon I."/>
            <person name="Castelle C.J."/>
            <person name="Probst A.J."/>
            <person name="Thomas B.C."/>
            <person name="Singh A."/>
            <person name="Wilkins M.J."/>
            <person name="Karaoz U."/>
            <person name="Brodie E.L."/>
            <person name="Williams K.H."/>
            <person name="Hubbard S.S."/>
            <person name="Banfield J.F."/>
        </authorList>
    </citation>
    <scope>NUCLEOTIDE SEQUENCE [LARGE SCALE GENOMIC DNA]</scope>
</reference>
<evidence type="ECO:0000313" key="4">
    <source>
        <dbReference type="EMBL" id="OHA91089.1"/>
    </source>
</evidence>
<feature type="region of interest" description="Disordered" evidence="3">
    <location>
        <begin position="212"/>
        <end position="231"/>
    </location>
</feature>
<dbReference type="GO" id="GO:0008713">
    <property type="term" value="F:ADP-heptose-lipopolysaccharide heptosyltransferase activity"/>
    <property type="evidence" value="ECO:0007669"/>
    <property type="project" value="TreeGrafter"/>
</dbReference>
<dbReference type="GO" id="GO:0009244">
    <property type="term" value="P:lipopolysaccharide core region biosynthetic process"/>
    <property type="evidence" value="ECO:0007669"/>
    <property type="project" value="TreeGrafter"/>
</dbReference>
<protein>
    <recommendedName>
        <fullName evidence="6">Glycosyl transferase family 9</fullName>
    </recommendedName>
</protein>
<dbReference type="AlphaFoldDB" id="A0A1G2T2R5"/>
<organism evidence="4 5">
    <name type="scientific">Candidatus Zambryskibacteria bacterium RIFCSPHIGHO2_01_FULL_44_22b</name>
    <dbReference type="NCBI Taxonomy" id="1802737"/>
    <lineage>
        <taxon>Bacteria</taxon>
        <taxon>Candidatus Zambryskiibacteriota</taxon>
    </lineage>
</organism>
<dbReference type="EMBL" id="MHVG01000007">
    <property type="protein sequence ID" value="OHA91089.1"/>
    <property type="molecule type" value="Genomic_DNA"/>
</dbReference>
<evidence type="ECO:0000256" key="3">
    <source>
        <dbReference type="SAM" id="MobiDB-lite"/>
    </source>
</evidence>
<gene>
    <name evidence="4" type="ORF">A2832_00740</name>
</gene>
<dbReference type="CDD" id="cd03789">
    <property type="entry name" value="GT9_LPS_heptosyltransferase"/>
    <property type="match status" value="1"/>
</dbReference>
<dbReference type="Proteomes" id="UP000178538">
    <property type="component" value="Unassembled WGS sequence"/>
</dbReference>
<dbReference type="GO" id="GO:0005829">
    <property type="term" value="C:cytosol"/>
    <property type="evidence" value="ECO:0007669"/>
    <property type="project" value="TreeGrafter"/>
</dbReference>
<dbReference type="PANTHER" id="PTHR30160:SF7">
    <property type="entry name" value="ADP-HEPTOSE--LPS HEPTOSYLTRANSFERASE 2"/>
    <property type="match status" value="1"/>
</dbReference>
<dbReference type="STRING" id="1802737.A2832_00740"/>